<evidence type="ECO:0000256" key="1">
    <source>
        <dbReference type="SAM" id="Phobius"/>
    </source>
</evidence>
<comment type="caution">
    <text evidence="2">The sequence shown here is derived from an EMBL/GenBank/DDBJ whole genome shotgun (WGS) entry which is preliminary data.</text>
</comment>
<evidence type="ECO:0000313" key="2">
    <source>
        <dbReference type="EMBL" id="GIX84502.1"/>
    </source>
</evidence>
<proteinExistence type="predicted"/>
<sequence length="106" mass="12015">MKIFLTFNSKKTLTVSNVFHSFTGKVLPVTFSLLTCIHFCLCIRLMMLIVLPRGRKEGKQAMHDSGNGRVMGISWQESFKEESSRVESERQLGGLPILCTILYCKT</sequence>
<organism evidence="2 3">
    <name type="scientific">Caerostris extrusa</name>
    <name type="common">Bark spider</name>
    <name type="synonym">Caerostris bankana</name>
    <dbReference type="NCBI Taxonomy" id="172846"/>
    <lineage>
        <taxon>Eukaryota</taxon>
        <taxon>Metazoa</taxon>
        <taxon>Ecdysozoa</taxon>
        <taxon>Arthropoda</taxon>
        <taxon>Chelicerata</taxon>
        <taxon>Arachnida</taxon>
        <taxon>Araneae</taxon>
        <taxon>Araneomorphae</taxon>
        <taxon>Entelegynae</taxon>
        <taxon>Araneoidea</taxon>
        <taxon>Araneidae</taxon>
        <taxon>Caerostris</taxon>
    </lineage>
</organism>
<keyword evidence="3" id="KW-1185">Reference proteome</keyword>
<evidence type="ECO:0000313" key="3">
    <source>
        <dbReference type="Proteomes" id="UP001054945"/>
    </source>
</evidence>
<keyword evidence="1" id="KW-0812">Transmembrane</keyword>
<keyword evidence="1" id="KW-0472">Membrane</keyword>
<dbReference type="EMBL" id="BPLR01020973">
    <property type="protein sequence ID" value="GIX84502.1"/>
    <property type="molecule type" value="Genomic_DNA"/>
</dbReference>
<name>A0AAV4NI88_CAEEX</name>
<reference evidence="2 3" key="1">
    <citation type="submission" date="2021-06" db="EMBL/GenBank/DDBJ databases">
        <title>Caerostris extrusa draft genome.</title>
        <authorList>
            <person name="Kono N."/>
            <person name="Arakawa K."/>
        </authorList>
    </citation>
    <scope>NUCLEOTIDE SEQUENCE [LARGE SCALE GENOMIC DNA]</scope>
</reference>
<accession>A0AAV4NI88</accession>
<protein>
    <submittedName>
        <fullName evidence="2">Uncharacterized protein</fullName>
    </submittedName>
</protein>
<gene>
    <name evidence="2" type="ORF">CEXT_361391</name>
</gene>
<dbReference type="Proteomes" id="UP001054945">
    <property type="component" value="Unassembled WGS sequence"/>
</dbReference>
<feature type="transmembrane region" description="Helical" evidence="1">
    <location>
        <begin position="29"/>
        <end position="51"/>
    </location>
</feature>
<dbReference type="AlphaFoldDB" id="A0AAV4NI88"/>
<keyword evidence="1" id="KW-1133">Transmembrane helix</keyword>